<dbReference type="InterPro" id="IPR002156">
    <property type="entry name" value="RNaseH_domain"/>
</dbReference>
<reference evidence="2 3" key="1">
    <citation type="journal article" date="2016" name="G3 (Bethesda)">
        <title>First Draft Assembly and Annotation of the Genome of a California Endemic Oak Quercus lobata Nee (Fagaceae).</title>
        <authorList>
            <person name="Sork V.L."/>
            <person name="Fitz-Gibbon S.T."/>
            <person name="Puiu D."/>
            <person name="Crepeau M."/>
            <person name="Gugger P.F."/>
            <person name="Sherman R."/>
            <person name="Stevens K."/>
            <person name="Langley C.H."/>
            <person name="Pellegrini M."/>
            <person name="Salzberg S.L."/>
        </authorList>
    </citation>
    <scope>NUCLEOTIDE SEQUENCE [LARGE SCALE GENOMIC DNA]</scope>
    <source>
        <strain evidence="2 3">cv. SW786</strain>
    </source>
</reference>
<dbReference type="EnsemblPlants" id="QL06p030629:mrna">
    <property type="protein sequence ID" value="QL06p030629:mrna"/>
    <property type="gene ID" value="QL06p030629"/>
</dbReference>
<evidence type="ECO:0000313" key="3">
    <source>
        <dbReference type="Proteomes" id="UP000594261"/>
    </source>
</evidence>
<dbReference type="EMBL" id="LRBV02000006">
    <property type="status" value="NOT_ANNOTATED_CDS"/>
    <property type="molecule type" value="Genomic_DNA"/>
</dbReference>
<keyword evidence="3" id="KW-1185">Reference proteome</keyword>
<dbReference type="InterPro" id="IPR044730">
    <property type="entry name" value="RNase_H-like_dom_plant"/>
</dbReference>
<dbReference type="GO" id="GO:0003676">
    <property type="term" value="F:nucleic acid binding"/>
    <property type="evidence" value="ECO:0007669"/>
    <property type="project" value="InterPro"/>
</dbReference>
<dbReference type="InterPro" id="IPR012337">
    <property type="entry name" value="RNaseH-like_sf"/>
</dbReference>
<accession>A0A7N2LZD3</accession>
<dbReference type="AlphaFoldDB" id="A0A7N2LZD3"/>
<evidence type="ECO:0000259" key="1">
    <source>
        <dbReference type="Pfam" id="PF13456"/>
    </source>
</evidence>
<dbReference type="Pfam" id="PF13456">
    <property type="entry name" value="RVT_3"/>
    <property type="match status" value="1"/>
</dbReference>
<dbReference type="PANTHER" id="PTHR47723">
    <property type="entry name" value="OS05G0353850 PROTEIN"/>
    <property type="match status" value="1"/>
</dbReference>
<proteinExistence type="predicted"/>
<dbReference type="CDD" id="cd06222">
    <property type="entry name" value="RNase_H_like"/>
    <property type="match status" value="1"/>
</dbReference>
<dbReference type="Gene3D" id="3.30.420.10">
    <property type="entry name" value="Ribonuclease H-like superfamily/Ribonuclease H"/>
    <property type="match status" value="1"/>
</dbReference>
<name>A0A7N2LZD3_QUELO</name>
<protein>
    <recommendedName>
        <fullName evidence="1">RNase H type-1 domain-containing protein</fullName>
    </recommendedName>
</protein>
<dbReference type="SUPFAM" id="SSF53098">
    <property type="entry name" value="Ribonuclease H-like"/>
    <property type="match status" value="1"/>
</dbReference>
<dbReference type="PANTHER" id="PTHR47723:SF19">
    <property type="entry name" value="POLYNUCLEOTIDYL TRANSFERASE, RIBONUCLEASE H-LIKE SUPERFAMILY PROTEIN"/>
    <property type="match status" value="1"/>
</dbReference>
<dbReference type="InterPro" id="IPR036397">
    <property type="entry name" value="RNaseH_sf"/>
</dbReference>
<dbReference type="Proteomes" id="UP000594261">
    <property type="component" value="Chromosome 6"/>
</dbReference>
<dbReference type="GO" id="GO:0004523">
    <property type="term" value="F:RNA-DNA hybrid ribonuclease activity"/>
    <property type="evidence" value="ECO:0007669"/>
    <property type="project" value="InterPro"/>
</dbReference>
<feature type="domain" description="RNase H type-1" evidence="1">
    <location>
        <begin position="188"/>
        <end position="296"/>
    </location>
</feature>
<sequence>MRNNAIYHLDKCHRFDVSSSSFVDSLVPLTVIVYSPDTQVGELINKEEACWKSEDSTCKECGLTTETTGHLFWSCLRAREMWACSKLVIPFKRDECLSFKDLTWRLLMGDASRIEVAAKVITGAWSLWNNQNEVRVSGARKIGADLIKRAMQYMEEFIAATELPVSTPVPEAQFLAWVPPTTHYFKVNVDGATFAKQKAAGVGVLILDDQGRVIAALSKKIQAPLRAVKIEAKAFELGLQFGKDIGIQHLILEGDSLTIYRALGGLSLPPTLVDSVVKGLQSFCGEFHQISFSHVRALEK</sequence>
<dbReference type="Gramene" id="QL06p030629:mrna">
    <property type="protein sequence ID" value="QL06p030629:mrna"/>
    <property type="gene ID" value="QL06p030629"/>
</dbReference>
<dbReference type="InterPro" id="IPR053151">
    <property type="entry name" value="RNase_H-like"/>
</dbReference>
<reference evidence="2" key="2">
    <citation type="submission" date="2021-01" db="UniProtKB">
        <authorList>
            <consortium name="EnsemblPlants"/>
        </authorList>
    </citation>
    <scope>IDENTIFICATION</scope>
</reference>
<dbReference type="InParanoid" id="A0A7N2LZD3"/>
<evidence type="ECO:0000313" key="2">
    <source>
        <dbReference type="EnsemblPlants" id="QL06p030629:mrna"/>
    </source>
</evidence>
<organism evidence="2 3">
    <name type="scientific">Quercus lobata</name>
    <name type="common">Valley oak</name>
    <dbReference type="NCBI Taxonomy" id="97700"/>
    <lineage>
        <taxon>Eukaryota</taxon>
        <taxon>Viridiplantae</taxon>
        <taxon>Streptophyta</taxon>
        <taxon>Embryophyta</taxon>
        <taxon>Tracheophyta</taxon>
        <taxon>Spermatophyta</taxon>
        <taxon>Magnoliopsida</taxon>
        <taxon>eudicotyledons</taxon>
        <taxon>Gunneridae</taxon>
        <taxon>Pentapetalae</taxon>
        <taxon>rosids</taxon>
        <taxon>fabids</taxon>
        <taxon>Fagales</taxon>
        <taxon>Fagaceae</taxon>
        <taxon>Quercus</taxon>
    </lineage>
</organism>